<feature type="region of interest" description="Disordered" evidence="1">
    <location>
        <begin position="207"/>
        <end position="250"/>
    </location>
</feature>
<comment type="caution">
    <text evidence="2">The sequence shown here is derived from an EMBL/GenBank/DDBJ whole genome shotgun (WGS) entry which is preliminary data.</text>
</comment>
<evidence type="ECO:0000256" key="1">
    <source>
        <dbReference type="SAM" id="MobiDB-lite"/>
    </source>
</evidence>
<name>A0A0W0F3S8_MONRR</name>
<organism evidence="2 3">
    <name type="scientific">Moniliophthora roreri</name>
    <name type="common">Frosty pod rot fungus</name>
    <name type="synonym">Monilia roreri</name>
    <dbReference type="NCBI Taxonomy" id="221103"/>
    <lineage>
        <taxon>Eukaryota</taxon>
        <taxon>Fungi</taxon>
        <taxon>Dikarya</taxon>
        <taxon>Basidiomycota</taxon>
        <taxon>Agaricomycotina</taxon>
        <taxon>Agaricomycetes</taxon>
        <taxon>Agaricomycetidae</taxon>
        <taxon>Agaricales</taxon>
        <taxon>Marasmiineae</taxon>
        <taxon>Marasmiaceae</taxon>
        <taxon>Moniliophthora</taxon>
    </lineage>
</organism>
<dbReference type="EMBL" id="LATX01002354">
    <property type="protein sequence ID" value="KTB31002.1"/>
    <property type="molecule type" value="Genomic_DNA"/>
</dbReference>
<sequence length="443" mass="52748">MDPEQAEIRDFERRAKKRKREEENHRKAEAREKREEERQKRQQEKEQEKQRQDKEKKRRADEKEKKQQEKEEAKQGKEERKQKWVEYVTNNEWEVDKDFKHPNNMQTIVTKEAMKLMKPQLKLEELQTLPHEKRPTGHHPPESKMHLYSLAAVEELAKHRVNILSEELVWTDAYREPHQIPFHLDIDIQHAENSFSINVFPEIWSRKGPKERASERRKKEDNRKKAEDRQRKADERKRIQEQKEKAKLEKEERKQKWAEYVVKNKWPVDEKFQHEDSVPGCAMELFRPKLKAEEMETLPHDRLPTAHHPPDSEMHLFSIADVRNIAKHRADVLGEEFSWTKDIQRSRLDMSELVVAYSYTPVSDDPSLNACLAYCLEPKDLKGLKAKCGWLDPRSVVVRALKVHGGLKCHNNIILTRRKADVDTIQEVFRQKGSYDSGRPVKP</sequence>
<proteinExistence type="predicted"/>
<evidence type="ECO:0000313" key="3">
    <source>
        <dbReference type="Proteomes" id="UP000054988"/>
    </source>
</evidence>
<protein>
    <submittedName>
        <fullName evidence="2">Uncharacterized protein</fullName>
    </submittedName>
</protein>
<accession>A0A0W0F3S8</accession>
<dbReference type="AlphaFoldDB" id="A0A0W0F3S8"/>
<feature type="compositionally biased region" description="Basic and acidic residues" evidence="1">
    <location>
        <begin position="1"/>
        <end position="13"/>
    </location>
</feature>
<feature type="compositionally biased region" description="Basic and acidic residues" evidence="1">
    <location>
        <begin position="20"/>
        <end position="81"/>
    </location>
</feature>
<evidence type="ECO:0000313" key="2">
    <source>
        <dbReference type="EMBL" id="KTB31002.1"/>
    </source>
</evidence>
<feature type="region of interest" description="Disordered" evidence="1">
    <location>
        <begin position="1"/>
        <end position="81"/>
    </location>
</feature>
<gene>
    <name evidence="2" type="ORF">WG66_16459</name>
</gene>
<reference evidence="2 3" key="1">
    <citation type="submission" date="2015-12" db="EMBL/GenBank/DDBJ databases">
        <title>Draft genome sequence of Moniliophthora roreri, the causal agent of frosty pod rot of cacao.</title>
        <authorList>
            <person name="Aime M.C."/>
            <person name="Diaz-Valderrama J.R."/>
            <person name="Kijpornyongpan T."/>
            <person name="Phillips-Mora W."/>
        </authorList>
    </citation>
    <scope>NUCLEOTIDE SEQUENCE [LARGE SCALE GENOMIC DNA]</scope>
    <source>
        <strain evidence="2 3">MCA 2952</strain>
    </source>
</reference>
<dbReference type="Proteomes" id="UP000054988">
    <property type="component" value="Unassembled WGS sequence"/>
</dbReference>
<dbReference type="eggNOG" id="ENOG502RBPC">
    <property type="taxonomic scope" value="Eukaryota"/>
</dbReference>